<organism evidence="2 3">
    <name type="scientific">Neogobius melanostomus</name>
    <name type="common">round goby</name>
    <dbReference type="NCBI Taxonomy" id="47308"/>
    <lineage>
        <taxon>Eukaryota</taxon>
        <taxon>Metazoa</taxon>
        <taxon>Chordata</taxon>
        <taxon>Craniata</taxon>
        <taxon>Vertebrata</taxon>
        <taxon>Euteleostomi</taxon>
        <taxon>Actinopterygii</taxon>
        <taxon>Neopterygii</taxon>
        <taxon>Teleostei</taxon>
        <taxon>Neoteleostei</taxon>
        <taxon>Acanthomorphata</taxon>
        <taxon>Gobiaria</taxon>
        <taxon>Gobiiformes</taxon>
        <taxon>Gobioidei</taxon>
        <taxon>Gobiidae</taxon>
        <taxon>Benthophilinae</taxon>
        <taxon>Neogobiini</taxon>
        <taxon>Neogobius</taxon>
    </lineage>
</organism>
<proteinExistence type="predicted"/>
<dbReference type="Pfam" id="PF13365">
    <property type="entry name" value="Trypsin_2"/>
    <property type="match status" value="1"/>
</dbReference>
<evidence type="ECO:0000256" key="1">
    <source>
        <dbReference type="SAM" id="MobiDB-lite"/>
    </source>
</evidence>
<protein>
    <recommendedName>
        <fullName evidence="4">Protein FAM111A-like</fullName>
    </recommendedName>
</protein>
<evidence type="ECO:0000313" key="2">
    <source>
        <dbReference type="Ensembl" id="ENSNMLP00000009192.1"/>
    </source>
</evidence>
<sequence length="608" mass="68634">MGKKRRNLNYKEDIRSFFSPPKRAEVDPEVGSGDAQGEELNNQDRNMTPRRSILKDLNHKPKIKTEEAAGSEAVHSHEFLLKFDNSDLKYTIQCDHPQTVLQAITSKPEIQEKIKCEDDKIVLQKGEAHMGTAIATHFPCTLLKDGELVTLTEKKELVEVRDKEGDYRVYQDKRYYVVNIDIEGGTKRKSKLFKSRCIKTFSQLSVYGTENMTLKEAIERDGRFMDFGDFQLGDFMKGKVYVFSYDKIPQHDGKAFRIYLKKHTQKASEASSKDTDEAVPQKTGEAASEKASETSDTAEAGPSSAGTVAVPTTRWVLVSDVLKENQASDCTKKVEDIYKLLRAQFPELKKQLLSRNSAETLKKTLRKVDFGKAQQTFSEVGRVKELFEMAESVCKITVGNVCEGTGFVLFERYVLTNAHLFNKVMYNNSVRPDIDITAKFNYEKQNQTNTINFKVRNTFIDYDRELDYAVLELVVSEGDESLVAPGLMKHCCPMPESGEACIVGHPNGEVKQFDPTCIIEKEKRRNEVNKHLQQFDQITLMSVEQAITGQGIERILSPPDPIYKQTASYHTFMYHGSSGSPVFDAHCKVFGLHTAGFSYGFGPKKAAS</sequence>
<dbReference type="GO" id="GO:0006260">
    <property type="term" value="P:DNA replication"/>
    <property type="evidence" value="ECO:0007669"/>
    <property type="project" value="TreeGrafter"/>
</dbReference>
<dbReference type="GO" id="GO:0005634">
    <property type="term" value="C:nucleus"/>
    <property type="evidence" value="ECO:0007669"/>
    <property type="project" value="TreeGrafter"/>
</dbReference>
<dbReference type="AlphaFoldDB" id="A0A8C6SMZ6"/>
<dbReference type="PANTHER" id="PTHR14389:SF3">
    <property type="entry name" value="PROTEIN FAM111A-LIKE"/>
    <property type="match status" value="1"/>
</dbReference>
<feature type="region of interest" description="Disordered" evidence="1">
    <location>
        <begin position="1"/>
        <end position="60"/>
    </location>
</feature>
<dbReference type="Proteomes" id="UP000694523">
    <property type="component" value="Unplaced"/>
</dbReference>
<reference evidence="2" key="1">
    <citation type="submission" date="2025-08" db="UniProtKB">
        <authorList>
            <consortium name="Ensembl"/>
        </authorList>
    </citation>
    <scope>IDENTIFICATION</scope>
</reference>
<dbReference type="Ensembl" id="ENSNMLT00000010400.1">
    <property type="protein sequence ID" value="ENSNMLP00000009192.1"/>
    <property type="gene ID" value="ENSNMLG00000006415.1"/>
</dbReference>
<evidence type="ECO:0008006" key="4">
    <source>
        <dbReference type="Google" id="ProtNLM"/>
    </source>
</evidence>
<dbReference type="InterPro" id="IPR009003">
    <property type="entry name" value="Peptidase_S1_PA"/>
</dbReference>
<dbReference type="SUPFAM" id="SSF50494">
    <property type="entry name" value="Trypsin-like serine proteases"/>
    <property type="match status" value="1"/>
</dbReference>
<dbReference type="Gene3D" id="2.40.10.10">
    <property type="entry name" value="Trypsin-like serine proteases"/>
    <property type="match status" value="2"/>
</dbReference>
<dbReference type="InterPro" id="IPR043504">
    <property type="entry name" value="Peptidase_S1_PA_chymotrypsin"/>
</dbReference>
<evidence type="ECO:0000313" key="3">
    <source>
        <dbReference type="Proteomes" id="UP000694523"/>
    </source>
</evidence>
<feature type="region of interest" description="Disordered" evidence="1">
    <location>
        <begin position="267"/>
        <end position="306"/>
    </location>
</feature>
<name>A0A8C6SMZ6_9GOBI</name>
<accession>A0A8C6SMZ6</accession>
<keyword evidence="3" id="KW-1185">Reference proteome</keyword>
<dbReference type="PANTHER" id="PTHR14389">
    <property type="entry name" value="SI:CH1073-475A24.1"/>
    <property type="match status" value="1"/>
</dbReference>
<dbReference type="GO" id="GO:0000785">
    <property type="term" value="C:chromatin"/>
    <property type="evidence" value="ECO:0007669"/>
    <property type="project" value="TreeGrafter"/>
</dbReference>
<reference evidence="2" key="2">
    <citation type="submission" date="2025-09" db="UniProtKB">
        <authorList>
            <consortium name="Ensembl"/>
        </authorList>
    </citation>
    <scope>IDENTIFICATION</scope>
</reference>